<reference evidence="2 3" key="2">
    <citation type="journal article" date="2019" name="G3 (Bethesda)">
        <title>Hybrid Assembly of the Genome of the Entomopathogenic Nematode Steinernema carpocapsae Identifies the X-Chromosome.</title>
        <authorList>
            <person name="Serra L."/>
            <person name="Macchietto M."/>
            <person name="Macias-Munoz A."/>
            <person name="McGill C.J."/>
            <person name="Rodriguez I.M."/>
            <person name="Rodriguez B."/>
            <person name="Murad R."/>
            <person name="Mortazavi A."/>
        </authorList>
    </citation>
    <scope>NUCLEOTIDE SEQUENCE [LARGE SCALE GENOMIC DNA]</scope>
    <source>
        <strain evidence="2 3">ALL</strain>
    </source>
</reference>
<proteinExistence type="predicted"/>
<organism evidence="2 3">
    <name type="scientific">Steinernema carpocapsae</name>
    <name type="common">Entomopathogenic nematode</name>
    <dbReference type="NCBI Taxonomy" id="34508"/>
    <lineage>
        <taxon>Eukaryota</taxon>
        <taxon>Metazoa</taxon>
        <taxon>Ecdysozoa</taxon>
        <taxon>Nematoda</taxon>
        <taxon>Chromadorea</taxon>
        <taxon>Rhabditida</taxon>
        <taxon>Tylenchina</taxon>
        <taxon>Panagrolaimomorpha</taxon>
        <taxon>Strongyloidoidea</taxon>
        <taxon>Steinernematidae</taxon>
        <taxon>Steinernema</taxon>
    </lineage>
</organism>
<protein>
    <submittedName>
        <fullName evidence="2">Uncharacterized protein</fullName>
    </submittedName>
</protein>
<sequence>MRQSNSQQLVSRSLLPTTTAYLLLSSRALLMMFPARAPSHEEDLPPPYDNVAGGSGSLCGFLGNRLYQQRIAFAFFSFCLALLFCATLAAVVTVIIQSRKTSEEYAEIHKDLNVTHSSVLH</sequence>
<reference evidence="2 3" key="1">
    <citation type="journal article" date="2015" name="Genome Biol.">
        <title>Comparative genomics of Steinernema reveals deeply conserved gene regulatory networks.</title>
        <authorList>
            <person name="Dillman A.R."/>
            <person name="Macchietto M."/>
            <person name="Porter C.F."/>
            <person name="Rogers A."/>
            <person name="Williams B."/>
            <person name="Antoshechkin I."/>
            <person name="Lee M.M."/>
            <person name="Goodwin Z."/>
            <person name="Lu X."/>
            <person name="Lewis E.E."/>
            <person name="Goodrich-Blair H."/>
            <person name="Stock S.P."/>
            <person name="Adams B.J."/>
            <person name="Sternberg P.W."/>
            <person name="Mortazavi A."/>
        </authorList>
    </citation>
    <scope>NUCLEOTIDE SEQUENCE [LARGE SCALE GENOMIC DNA]</scope>
    <source>
        <strain evidence="2 3">ALL</strain>
    </source>
</reference>
<keyword evidence="1" id="KW-1133">Transmembrane helix</keyword>
<feature type="transmembrane region" description="Helical" evidence="1">
    <location>
        <begin position="71"/>
        <end position="96"/>
    </location>
</feature>
<evidence type="ECO:0000313" key="3">
    <source>
        <dbReference type="Proteomes" id="UP000298663"/>
    </source>
</evidence>
<dbReference type="Proteomes" id="UP000298663">
    <property type="component" value="Unassembled WGS sequence"/>
</dbReference>
<evidence type="ECO:0000313" key="2">
    <source>
        <dbReference type="EMBL" id="TKR72873.1"/>
    </source>
</evidence>
<dbReference type="AlphaFoldDB" id="A0A4U5MTT3"/>
<keyword evidence="1" id="KW-0812">Transmembrane</keyword>
<dbReference type="EMBL" id="AZBU02000006">
    <property type="protein sequence ID" value="TKR72873.1"/>
    <property type="molecule type" value="Genomic_DNA"/>
</dbReference>
<accession>A0A4U5MTT3</accession>
<comment type="caution">
    <text evidence="2">The sequence shown here is derived from an EMBL/GenBank/DDBJ whole genome shotgun (WGS) entry which is preliminary data.</text>
</comment>
<keyword evidence="1" id="KW-0472">Membrane</keyword>
<keyword evidence="3" id="KW-1185">Reference proteome</keyword>
<gene>
    <name evidence="2" type="ORF">L596_020260</name>
</gene>
<name>A0A4U5MTT3_STECR</name>
<evidence type="ECO:0000256" key="1">
    <source>
        <dbReference type="SAM" id="Phobius"/>
    </source>
</evidence>